<dbReference type="InterPro" id="IPR002376">
    <property type="entry name" value="Formyl_transf_N"/>
</dbReference>
<gene>
    <name evidence="2" type="primary">arnA</name>
    <name evidence="2" type="ORF">UC8_24720</name>
</gene>
<reference evidence="2 3" key="1">
    <citation type="submission" date="2019-08" db="EMBL/GenBank/DDBJ databases">
        <title>Deep-cultivation of Planctomycetes and their phenomic and genomic characterization uncovers novel biology.</title>
        <authorList>
            <person name="Wiegand S."/>
            <person name="Jogler M."/>
            <person name="Boedeker C."/>
            <person name="Pinto D."/>
            <person name="Vollmers J."/>
            <person name="Rivas-Marin E."/>
            <person name="Kohn T."/>
            <person name="Peeters S.H."/>
            <person name="Heuer A."/>
            <person name="Rast P."/>
            <person name="Oberbeckmann S."/>
            <person name="Bunk B."/>
            <person name="Jeske O."/>
            <person name="Meyerdierks A."/>
            <person name="Storesund J.E."/>
            <person name="Kallscheuer N."/>
            <person name="Luecker S."/>
            <person name="Lage O.M."/>
            <person name="Pohl T."/>
            <person name="Merkel B.J."/>
            <person name="Hornburger P."/>
            <person name="Mueller R.-W."/>
            <person name="Bruemmer F."/>
            <person name="Labrenz M."/>
            <person name="Spormann A.M."/>
            <person name="Op den Camp H."/>
            <person name="Overmann J."/>
            <person name="Amann R."/>
            <person name="Jetten M.S.M."/>
            <person name="Mascher T."/>
            <person name="Medema M.H."/>
            <person name="Devos D.P."/>
            <person name="Kaster A.-K."/>
            <person name="Ovreas L."/>
            <person name="Rohde M."/>
            <person name="Galperin M.Y."/>
            <person name="Jogler C."/>
        </authorList>
    </citation>
    <scope>NUCLEOTIDE SEQUENCE [LARGE SCALE GENOMIC DNA]</scope>
    <source>
        <strain evidence="2 3">UC8</strain>
    </source>
</reference>
<evidence type="ECO:0000313" key="3">
    <source>
        <dbReference type="Proteomes" id="UP000325286"/>
    </source>
</evidence>
<protein>
    <submittedName>
        <fullName evidence="2">Bifunctional polymyxin resistance protein ArnA</fullName>
    </submittedName>
</protein>
<organism evidence="2 3">
    <name type="scientific">Roseimaritima ulvae</name>
    <dbReference type="NCBI Taxonomy" id="980254"/>
    <lineage>
        <taxon>Bacteria</taxon>
        <taxon>Pseudomonadati</taxon>
        <taxon>Planctomycetota</taxon>
        <taxon>Planctomycetia</taxon>
        <taxon>Pirellulales</taxon>
        <taxon>Pirellulaceae</taxon>
        <taxon>Roseimaritima</taxon>
    </lineage>
</organism>
<dbReference type="GO" id="GO:0004479">
    <property type="term" value="F:methionyl-tRNA formyltransferase activity"/>
    <property type="evidence" value="ECO:0007669"/>
    <property type="project" value="TreeGrafter"/>
</dbReference>
<name>A0A5B9QRX7_9BACT</name>
<proteinExistence type="predicted"/>
<dbReference type="EMBL" id="CP042914">
    <property type="protein sequence ID" value="QEG40460.1"/>
    <property type="molecule type" value="Genomic_DNA"/>
</dbReference>
<dbReference type="SUPFAM" id="SSF53328">
    <property type="entry name" value="Formyltransferase"/>
    <property type="match status" value="1"/>
</dbReference>
<dbReference type="Gene3D" id="3.40.50.12230">
    <property type="match status" value="1"/>
</dbReference>
<dbReference type="KEGG" id="rul:UC8_24720"/>
<evidence type="ECO:0000313" key="2">
    <source>
        <dbReference type="EMBL" id="QEG40460.1"/>
    </source>
</evidence>
<dbReference type="InterPro" id="IPR036477">
    <property type="entry name" value="Formyl_transf_N_sf"/>
</dbReference>
<dbReference type="Proteomes" id="UP000325286">
    <property type="component" value="Chromosome"/>
</dbReference>
<dbReference type="OrthoDB" id="9802815at2"/>
<dbReference type="PANTHER" id="PTHR11138:SF5">
    <property type="entry name" value="METHIONYL-TRNA FORMYLTRANSFERASE, MITOCHONDRIAL"/>
    <property type="match status" value="1"/>
</dbReference>
<evidence type="ECO:0000259" key="1">
    <source>
        <dbReference type="Pfam" id="PF00551"/>
    </source>
</evidence>
<dbReference type="Pfam" id="PF00551">
    <property type="entry name" value="Formyl_trans_N"/>
    <property type="match status" value="1"/>
</dbReference>
<feature type="domain" description="Formyl transferase N-terminal" evidence="1">
    <location>
        <begin position="80"/>
        <end position="180"/>
    </location>
</feature>
<dbReference type="PANTHER" id="PTHR11138">
    <property type="entry name" value="METHIONYL-TRNA FORMYLTRANSFERASE"/>
    <property type="match status" value="1"/>
</dbReference>
<dbReference type="AlphaFoldDB" id="A0A5B9QRX7"/>
<dbReference type="RefSeq" id="WP_068131025.1">
    <property type="nucleotide sequence ID" value="NZ_CP042914.1"/>
</dbReference>
<accession>A0A5B9QRX7</accession>
<sequence length="233" mass="25552">MRITILTSYEGISALALKRWLPELQTHELSVFYTRKGKANAPAGLQALADYDVAVLRQNQAVFDDLGAALLNDVNGNGFDAFAATAPDLVLSLRHMSILKKRVIEVPRSGVHNLHSGQLPAYRGVMATFWAMSNGEQQIASTLHWIDDDQIDRGSIVSSESIEVDYAVSYYENLQRLYTVGFRQIVTAVDAIATGTIPSGQPTTGGGAYYTWPTQRQLNDFPIALFPGESKSD</sequence>
<keyword evidence="3" id="KW-1185">Reference proteome</keyword>